<gene>
    <name evidence="2" type="ORF">OW763_14545</name>
</gene>
<dbReference type="RefSeq" id="WP_268041969.1">
    <property type="nucleotide sequence ID" value="NZ_JAPQER010000007.1"/>
</dbReference>
<protein>
    <submittedName>
        <fullName evidence="2">GNAT family N-acetyltransferase</fullName>
    </submittedName>
</protein>
<dbReference type="Gene3D" id="3.40.630.30">
    <property type="match status" value="1"/>
</dbReference>
<keyword evidence="3" id="KW-1185">Reference proteome</keyword>
<evidence type="ECO:0000313" key="3">
    <source>
        <dbReference type="Proteomes" id="UP001078443"/>
    </source>
</evidence>
<feature type="domain" description="N-acetyltransferase" evidence="1">
    <location>
        <begin position="10"/>
        <end position="170"/>
    </location>
</feature>
<dbReference type="SUPFAM" id="SSF55729">
    <property type="entry name" value="Acyl-CoA N-acyltransferases (Nat)"/>
    <property type="match status" value="1"/>
</dbReference>
<dbReference type="InterPro" id="IPR000182">
    <property type="entry name" value="GNAT_dom"/>
</dbReference>
<reference evidence="2" key="1">
    <citation type="submission" date="2022-12" db="EMBL/GenBank/DDBJ databases">
        <authorList>
            <person name="Wang J."/>
        </authorList>
    </citation>
    <scope>NUCLEOTIDE SEQUENCE</scope>
    <source>
        <strain evidence="2">HY-45-18</strain>
    </source>
</reference>
<evidence type="ECO:0000259" key="1">
    <source>
        <dbReference type="PROSITE" id="PS51186"/>
    </source>
</evidence>
<dbReference type="EMBL" id="JAPQER010000007">
    <property type="protein sequence ID" value="MCY6485551.1"/>
    <property type="molecule type" value="Genomic_DNA"/>
</dbReference>
<proteinExistence type="predicted"/>
<comment type="caution">
    <text evidence="2">The sequence shown here is derived from an EMBL/GenBank/DDBJ whole genome shotgun (WGS) entry which is preliminary data.</text>
</comment>
<accession>A0ABT4D2U5</accession>
<evidence type="ECO:0000313" key="2">
    <source>
        <dbReference type="EMBL" id="MCY6485551.1"/>
    </source>
</evidence>
<dbReference type="CDD" id="cd04301">
    <property type="entry name" value="NAT_SF"/>
    <property type="match status" value="1"/>
</dbReference>
<dbReference type="Pfam" id="PF00583">
    <property type="entry name" value="Acetyltransf_1"/>
    <property type="match status" value="1"/>
</dbReference>
<dbReference type="InterPro" id="IPR016181">
    <property type="entry name" value="Acyl_CoA_acyltransferase"/>
</dbReference>
<dbReference type="Proteomes" id="UP001078443">
    <property type="component" value="Unassembled WGS sequence"/>
</dbReference>
<dbReference type="PROSITE" id="PS51186">
    <property type="entry name" value="GNAT"/>
    <property type="match status" value="1"/>
</dbReference>
<sequence>MQKINLINKYKIKSVSIENHKSIEKLCKECSDYYILHNGKIPSKEDTDEICTALPPNKSYEDKFVLGIYKFDNELVGIVDIVKDFPTIGEWMLGLMLIKPEERGNRLGKIVHEALVGWAIDLGATSFRIGAIEDNYKGINFWTTLGYTKVKEVNMDFTEKSHIVNVMTLKVQ</sequence>
<organism evidence="2 3">
    <name type="scientific">Clostridium aestuarii</name>
    <dbReference type="NCBI Taxonomy" id="338193"/>
    <lineage>
        <taxon>Bacteria</taxon>
        <taxon>Bacillati</taxon>
        <taxon>Bacillota</taxon>
        <taxon>Clostridia</taxon>
        <taxon>Eubacteriales</taxon>
        <taxon>Clostridiaceae</taxon>
        <taxon>Clostridium</taxon>
    </lineage>
</organism>
<name>A0ABT4D2U5_9CLOT</name>